<organism evidence="1">
    <name type="scientific">human gut metagenome</name>
    <dbReference type="NCBI Taxonomy" id="408170"/>
    <lineage>
        <taxon>unclassified sequences</taxon>
        <taxon>metagenomes</taxon>
        <taxon>organismal metagenomes</taxon>
    </lineage>
</organism>
<evidence type="ECO:0000313" key="1">
    <source>
        <dbReference type="EMBL" id="EKC62674.1"/>
    </source>
</evidence>
<dbReference type="GO" id="GO:0006614">
    <property type="term" value="P:SRP-dependent cotranslational protein targeting to membrane"/>
    <property type="evidence" value="ECO:0007669"/>
    <property type="project" value="InterPro"/>
</dbReference>
<accession>K1T506</accession>
<dbReference type="EMBL" id="AJWY01007910">
    <property type="protein sequence ID" value="EKC62674.1"/>
    <property type="molecule type" value="Genomic_DNA"/>
</dbReference>
<reference evidence="1" key="1">
    <citation type="journal article" date="2013" name="Environ. Microbiol.">
        <title>Microbiota from the distal guts of lean and obese adolescents exhibit partial functional redundancy besides clear differences in community structure.</title>
        <authorList>
            <person name="Ferrer M."/>
            <person name="Ruiz A."/>
            <person name="Lanza F."/>
            <person name="Haange S.B."/>
            <person name="Oberbach A."/>
            <person name="Till H."/>
            <person name="Bargiela R."/>
            <person name="Campoy C."/>
            <person name="Segura M.T."/>
            <person name="Richter M."/>
            <person name="von Bergen M."/>
            <person name="Seifert J."/>
            <person name="Suarez A."/>
        </authorList>
    </citation>
    <scope>NUCLEOTIDE SEQUENCE</scope>
</reference>
<comment type="caution">
    <text evidence="1">The sequence shown here is derived from an EMBL/GenBank/DDBJ whole genome shotgun (WGS) entry which is preliminary data.</text>
</comment>
<dbReference type="GO" id="GO:0048500">
    <property type="term" value="C:signal recognition particle"/>
    <property type="evidence" value="ECO:0007669"/>
    <property type="project" value="InterPro"/>
</dbReference>
<proteinExistence type="predicted"/>
<dbReference type="GO" id="GO:0008312">
    <property type="term" value="F:7S RNA binding"/>
    <property type="evidence" value="ECO:0007669"/>
    <property type="project" value="InterPro"/>
</dbReference>
<protein>
    <submittedName>
        <fullName evidence="1">Uncharacterized protein</fullName>
    </submittedName>
</protein>
<name>K1T506_9ZZZZ</name>
<dbReference type="InterPro" id="IPR036891">
    <property type="entry name" value="Signal_recog_part_SRP54_M_sf"/>
</dbReference>
<gene>
    <name evidence="1" type="ORF">LEA_11719</name>
</gene>
<dbReference type="Gene3D" id="1.10.260.30">
    <property type="entry name" value="Signal recognition particle, SRP54 subunit, M-domain"/>
    <property type="match status" value="1"/>
</dbReference>
<sequence>MGQIAQIKKMGNLKDLASMIPGMGK</sequence>
<dbReference type="AlphaFoldDB" id="K1T506"/>
<feature type="non-terminal residue" evidence="1">
    <location>
        <position position="25"/>
    </location>
</feature>
<dbReference type="SUPFAM" id="SSF47446">
    <property type="entry name" value="Signal peptide-binding domain"/>
    <property type="match status" value="1"/>
</dbReference>